<dbReference type="AlphaFoldDB" id="A0A3B4D8A1"/>
<feature type="domain" description="DDE Tnp4" evidence="13">
    <location>
        <begin position="164"/>
        <end position="317"/>
    </location>
</feature>
<evidence type="ECO:0000256" key="12">
    <source>
        <dbReference type="ARBA" id="ARBA00045850"/>
    </source>
</evidence>
<dbReference type="PANTHER" id="PTHR22930">
    <property type="match status" value="1"/>
</dbReference>
<comment type="similarity">
    <text evidence="4">Belongs to the HARBI1 family.</text>
</comment>
<accession>A0A3B4D8A1</accession>
<dbReference type="PRINTS" id="PR02086">
    <property type="entry name" value="PUTNUCHARBI1"/>
</dbReference>
<evidence type="ECO:0000313" key="15">
    <source>
        <dbReference type="Proteomes" id="UP001501920"/>
    </source>
</evidence>
<organism evidence="14 15">
    <name type="scientific">Pygocentrus nattereri</name>
    <name type="common">Red-bellied piranha</name>
    <dbReference type="NCBI Taxonomy" id="42514"/>
    <lineage>
        <taxon>Eukaryota</taxon>
        <taxon>Metazoa</taxon>
        <taxon>Chordata</taxon>
        <taxon>Craniata</taxon>
        <taxon>Vertebrata</taxon>
        <taxon>Euteleostomi</taxon>
        <taxon>Actinopterygii</taxon>
        <taxon>Neopterygii</taxon>
        <taxon>Teleostei</taxon>
        <taxon>Ostariophysi</taxon>
        <taxon>Characiformes</taxon>
        <taxon>Characoidei</taxon>
        <taxon>Pygocentrus</taxon>
    </lineage>
</organism>
<keyword evidence="9" id="KW-0378">Hydrolase</keyword>
<dbReference type="InterPro" id="IPR026103">
    <property type="entry name" value="HARBI1_animal"/>
</dbReference>
<comment type="cofactor">
    <cofactor evidence="1">
        <name>a divalent metal cation</name>
        <dbReference type="ChEBI" id="CHEBI:60240"/>
    </cofactor>
</comment>
<keyword evidence="7" id="KW-0540">Nuclease</keyword>
<dbReference type="Pfam" id="PF13359">
    <property type="entry name" value="DDE_Tnp_4"/>
    <property type="match status" value="1"/>
</dbReference>
<evidence type="ECO:0000256" key="7">
    <source>
        <dbReference type="ARBA" id="ARBA00022722"/>
    </source>
</evidence>
<evidence type="ECO:0000256" key="3">
    <source>
        <dbReference type="ARBA" id="ARBA00004496"/>
    </source>
</evidence>
<evidence type="ECO:0000256" key="2">
    <source>
        <dbReference type="ARBA" id="ARBA00004123"/>
    </source>
</evidence>
<dbReference type="InterPro" id="IPR027806">
    <property type="entry name" value="HARBI1_dom"/>
</dbReference>
<dbReference type="Proteomes" id="UP001501920">
    <property type="component" value="Chromosome 24"/>
</dbReference>
<protein>
    <recommendedName>
        <fullName evidence="5">Putative nuclease HARBI1</fullName>
    </recommendedName>
    <alternativeName>
        <fullName evidence="11">Harbinger transposase-derived nuclease</fullName>
    </alternativeName>
</protein>
<sequence>MSFAGAVWLAVQENLYRGTCRGPARKISDSSDSDGIGEESRGCLNSFDDYFLSQCFHLSRQCLTFLLDYVKSRLKQDVNDAASTEAMTLATLYFYAHGFLPSKITDMVGLEHTSANEAVNIISKVLADMAPKFITFPVGYNDRMGVAQGFKNISGIPNVVGVLGCLHIKVNPPPAEESLFLNTLGYHSVMVQVISDADGNLLSIEKCSPGGALEQAVWERSNICQEFSSFQHGQTWVIGGRGLPPGRHVLTPVEHSQVKSSATRRFNTAHSQVLTSTQYVFGSLKTRFQCLRDLGIVQANALEPIARIITACCVLHNISKKFSVPLPREPILEPVHPAQEVGKGGEEYPFRYMEKTMEDMIEICFGNAGDEVEQEKNIKDKHKPNGAHS</sequence>
<evidence type="ECO:0000256" key="4">
    <source>
        <dbReference type="ARBA" id="ARBA00006958"/>
    </source>
</evidence>
<evidence type="ECO:0000256" key="6">
    <source>
        <dbReference type="ARBA" id="ARBA00022490"/>
    </source>
</evidence>
<dbReference type="GO" id="GO:0005634">
    <property type="term" value="C:nucleus"/>
    <property type="evidence" value="ECO:0007669"/>
    <property type="project" value="UniProtKB-SubCell"/>
</dbReference>
<dbReference type="OMA" id="MKRRFKC"/>
<dbReference type="RefSeq" id="XP_017551646.2">
    <property type="nucleotide sequence ID" value="XM_017696157.2"/>
</dbReference>
<dbReference type="GO" id="GO:0016787">
    <property type="term" value="F:hydrolase activity"/>
    <property type="evidence" value="ECO:0007669"/>
    <property type="project" value="UniProtKB-KW"/>
</dbReference>
<dbReference type="GO" id="GO:0005737">
    <property type="term" value="C:cytoplasm"/>
    <property type="evidence" value="ECO:0007669"/>
    <property type="project" value="UniProtKB-SubCell"/>
</dbReference>
<evidence type="ECO:0000256" key="9">
    <source>
        <dbReference type="ARBA" id="ARBA00022801"/>
    </source>
</evidence>
<name>A0A3B4D8A1_PYGNA</name>
<reference evidence="14 15" key="1">
    <citation type="submission" date="2020-10" db="EMBL/GenBank/DDBJ databases">
        <title>Pygocentrus nattereri (red-bellied piranha) genome, fPygNat1, primary haplotype.</title>
        <authorList>
            <person name="Myers G."/>
            <person name="Meyer A."/>
            <person name="Karagic N."/>
            <person name="Pippel M."/>
            <person name="Winkler S."/>
            <person name="Tracey A."/>
            <person name="Wood J."/>
            <person name="Formenti G."/>
            <person name="Howe K."/>
            <person name="Fedrigo O."/>
            <person name="Jarvis E.D."/>
        </authorList>
    </citation>
    <scope>NUCLEOTIDE SEQUENCE [LARGE SCALE GENOMIC DNA]</scope>
</reference>
<dbReference type="PANTHER" id="PTHR22930:SF252">
    <property type="entry name" value="NUCLEASE HARBI1-RELATED"/>
    <property type="match status" value="1"/>
</dbReference>
<dbReference type="OrthoDB" id="9946389at2759"/>
<dbReference type="GO" id="GO:0004518">
    <property type="term" value="F:nuclease activity"/>
    <property type="evidence" value="ECO:0007669"/>
    <property type="project" value="UniProtKB-KW"/>
</dbReference>
<keyword evidence="10" id="KW-0539">Nucleus</keyword>
<dbReference type="STRING" id="42514.ENSPNAP00000019184"/>
<dbReference type="GO" id="GO:0046872">
    <property type="term" value="F:metal ion binding"/>
    <property type="evidence" value="ECO:0007669"/>
    <property type="project" value="UniProtKB-KW"/>
</dbReference>
<dbReference type="GeneID" id="108426562"/>
<comment type="subcellular location">
    <subcellularLocation>
        <location evidence="3">Cytoplasm</location>
    </subcellularLocation>
    <subcellularLocation>
        <location evidence="2">Nucleus</location>
    </subcellularLocation>
</comment>
<comment type="function">
    <text evidence="12">Transposase-derived protein that may have nuclease activity. Does not have transposase activity.</text>
</comment>
<proteinExistence type="inferred from homology"/>
<dbReference type="GeneTree" id="ENSGT00940000167839"/>
<reference evidence="14" key="3">
    <citation type="submission" date="2025-09" db="UniProtKB">
        <authorList>
            <consortium name="Ensembl"/>
        </authorList>
    </citation>
    <scope>IDENTIFICATION</scope>
</reference>
<reference evidence="14" key="2">
    <citation type="submission" date="2025-08" db="UniProtKB">
        <authorList>
            <consortium name="Ensembl"/>
        </authorList>
    </citation>
    <scope>IDENTIFICATION</scope>
</reference>
<keyword evidence="6" id="KW-0963">Cytoplasm</keyword>
<evidence type="ECO:0000313" key="14">
    <source>
        <dbReference type="Ensembl" id="ENSPNAP00000019184.2"/>
    </source>
</evidence>
<keyword evidence="8" id="KW-0479">Metal-binding</keyword>
<evidence type="ECO:0000256" key="11">
    <source>
        <dbReference type="ARBA" id="ARBA00030126"/>
    </source>
</evidence>
<keyword evidence="15" id="KW-1185">Reference proteome</keyword>
<evidence type="ECO:0000256" key="1">
    <source>
        <dbReference type="ARBA" id="ARBA00001968"/>
    </source>
</evidence>
<dbReference type="Ensembl" id="ENSPNAT00000039359.2">
    <property type="protein sequence ID" value="ENSPNAP00000019184.2"/>
    <property type="gene ID" value="ENSPNAG00000025696.2"/>
</dbReference>
<evidence type="ECO:0000256" key="5">
    <source>
        <dbReference type="ARBA" id="ARBA00015519"/>
    </source>
</evidence>
<evidence type="ECO:0000259" key="13">
    <source>
        <dbReference type="Pfam" id="PF13359"/>
    </source>
</evidence>
<evidence type="ECO:0000256" key="10">
    <source>
        <dbReference type="ARBA" id="ARBA00023242"/>
    </source>
</evidence>
<evidence type="ECO:0000256" key="8">
    <source>
        <dbReference type="ARBA" id="ARBA00022723"/>
    </source>
</evidence>
<dbReference type="InterPro" id="IPR045249">
    <property type="entry name" value="HARBI1-like"/>
</dbReference>